<feature type="transmembrane region" description="Helical" evidence="2">
    <location>
        <begin position="24"/>
        <end position="50"/>
    </location>
</feature>
<keyword evidence="2" id="KW-0812">Transmembrane</keyword>
<dbReference type="AlphaFoldDB" id="A0AAU7DCV4"/>
<evidence type="ECO:0000256" key="2">
    <source>
        <dbReference type="SAM" id="Phobius"/>
    </source>
</evidence>
<dbReference type="InterPro" id="IPR011042">
    <property type="entry name" value="6-blade_b-propeller_TolB-like"/>
</dbReference>
<dbReference type="SUPFAM" id="SSF82171">
    <property type="entry name" value="DPP6 N-terminal domain-like"/>
    <property type="match status" value="1"/>
</dbReference>
<dbReference type="InterPro" id="IPR011659">
    <property type="entry name" value="WD40"/>
</dbReference>
<accession>A0AAU7DCV4</accession>
<feature type="region of interest" description="Disordered" evidence="1">
    <location>
        <begin position="1"/>
        <end position="20"/>
    </location>
</feature>
<dbReference type="Pfam" id="PF07676">
    <property type="entry name" value="PD40"/>
    <property type="match status" value="1"/>
</dbReference>
<keyword evidence="2" id="KW-1133">Transmembrane helix</keyword>
<keyword evidence="2" id="KW-0472">Membrane</keyword>
<name>A0AAU7DCV4_9BACT</name>
<dbReference type="RefSeq" id="WP_348260883.1">
    <property type="nucleotide sequence ID" value="NZ_CP121196.1"/>
</dbReference>
<dbReference type="EMBL" id="CP121196">
    <property type="protein sequence ID" value="XBH15649.1"/>
    <property type="molecule type" value="Genomic_DNA"/>
</dbReference>
<gene>
    <name evidence="3" type="ORF">P8935_13830</name>
</gene>
<protein>
    <recommendedName>
        <fullName evidence="4">WD40-like Beta Propeller Repeat</fullName>
    </recommendedName>
</protein>
<evidence type="ECO:0000313" key="3">
    <source>
        <dbReference type="EMBL" id="XBH15649.1"/>
    </source>
</evidence>
<organism evidence="3">
    <name type="scientific">Telmatobacter sp. DSM 110680</name>
    <dbReference type="NCBI Taxonomy" id="3036704"/>
    <lineage>
        <taxon>Bacteria</taxon>
        <taxon>Pseudomonadati</taxon>
        <taxon>Acidobacteriota</taxon>
        <taxon>Terriglobia</taxon>
        <taxon>Terriglobales</taxon>
        <taxon>Acidobacteriaceae</taxon>
        <taxon>Telmatobacter</taxon>
    </lineage>
</organism>
<evidence type="ECO:0008006" key="4">
    <source>
        <dbReference type="Google" id="ProtNLM"/>
    </source>
</evidence>
<evidence type="ECO:0000256" key="1">
    <source>
        <dbReference type="SAM" id="MobiDB-lite"/>
    </source>
</evidence>
<reference evidence="3" key="1">
    <citation type="submission" date="2023-03" db="EMBL/GenBank/DDBJ databases">
        <title>Edaphobacter sp.</title>
        <authorList>
            <person name="Huber K.J."/>
            <person name="Papendorf J."/>
            <person name="Pilke C."/>
            <person name="Bunk B."/>
            <person name="Sproeer C."/>
            <person name="Pester M."/>
        </authorList>
    </citation>
    <scope>NUCLEOTIDE SEQUENCE</scope>
    <source>
        <strain evidence="3">DSM 110680</strain>
    </source>
</reference>
<dbReference type="Gene3D" id="2.120.10.30">
    <property type="entry name" value="TolB, C-terminal domain"/>
    <property type="match status" value="2"/>
</dbReference>
<proteinExistence type="predicted"/>
<sequence length="421" mass="45919">MDEEVATSFPSNESPSARPEKPSWLNVVLLAVALAGWMIFVVACVGGPAWSPDGSKILFGYYDEVSSREVVAMYDLRTRKTRDLFAQLIRRDEKNEESSILSPAWQLNGTRAFVAMSTSLGGDFQCVIMSIPTKSDEAVQAYNFGKNSACLTMAWAPQIGDSLYLGGDEDLTWVNLTSGKMDSKSLDGGTGFLSEQNGQLVYMRGVERPAPTVDKKDATEDGVEFGQIDLNDMSRKPFFSMWGQQVNDLGLTDNMGGAWEPNGTRIAVPGKGSDGARIILLDEKKGFLGQFAPDVGVKLDRLGPLVWSHDGKTLFAPVITKGEQDKTFVYDLAEIPIEGAAGRLTRIAGYHQDSTKEDEEENMLNFGMQVSLSPDGKTVAASTGALGDAVAEDDRGLYLIDVAHPEHRITKVHVPKKARRH</sequence>